<dbReference type="PRINTS" id="PR01035">
    <property type="entry name" value="TCRTETA"/>
</dbReference>
<feature type="transmembrane region" description="Helical" evidence="8">
    <location>
        <begin position="83"/>
        <end position="102"/>
    </location>
</feature>
<accession>A0ABN6VHF5</accession>
<evidence type="ECO:0000256" key="6">
    <source>
        <dbReference type="ARBA" id="ARBA00022989"/>
    </source>
</evidence>
<evidence type="ECO:0000256" key="1">
    <source>
        <dbReference type="ARBA" id="ARBA00003279"/>
    </source>
</evidence>
<dbReference type="SUPFAM" id="SSF103473">
    <property type="entry name" value="MFS general substrate transporter"/>
    <property type="match status" value="1"/>
</dbReference>
<dbReference type="Pfam" id="PF07690">
    <property type="entry name" value="MFS_1"/>
    <property type="match status" value="1"/>
</dbReference>
<evidence type="ECO:0000256" key="8">
    <source>
        <dbReference type="SAM" id="Phobius"/>
    </source>
</evidence>
<organism evidence="10 11">
    <name type="scientific">Methylocystis iwaonis</name>
    <dbReference type="NCBI Taxonomy" id="2885079"/>
    <lineage>
        <taxon>Bacteria</taxon>
        <taxon>Pseudomonadati</taxon>
        <taxon>Pseudomonadota</taxon>
        <taxon>Alphaproteobacteria</taxon>
        <taxon>Hyphomicrobiales</taxon>
        <taxon>Methylocystaceae</taxon>
        <taxon>Methylocystis</taxon>
    </lineage>
</organism>
<dbReference type="InterPro" id="IPR011701">
    <property type="entry name" value="MFS"/>
</dbReference>
<feature type="transmembrane region" description="Helical" evidence="8">
    <location>
        <begin position="141"/>
        <end position="165"/>
    </location>
</feature>
<comment type="function">
    <text evidence="1">Resistance to tetracycline by an active tetracycline efflux. This is an energy-dependent process that decreases the accumulation of the antibiotic in whole cells. This protein functions as a metal-tetracycline/H(+) antiporter.</text>
</comment>
<feature type="transmembrane region" description="Helical" evidence="8">
    <location>
        <begin position="171"/>
        <end position="189"/>
    </location>
</feature>
<dbReference type="PROSITE" id="PS00216">
    <property type="entry name" value="SUGAR_TRANSPORT_1"/>
    <property type="match status" value="1"/>
</dbReference>
<comment type="subcellular location">
    <subcellularLocation>
        <location evidence="2">Membrane</location>
        <topology evidence="2">Multi-pass membrane protein</topology>
    </subcellularLocation>
</comment>
<comment type="similarity">
    <text evidence="3">Belongs to the major facilitator superfamily. TCR/Tet family.</text>
</comment>
<feature type="transmembrane region" description="Helical" evidence="8">
    <location>
        <begin position="381"/>
        <end position="401"/>
    </location>
</feature>
<evidence type="ECO:0000256" key="2">
    <source>
        <dbReference type="ARBA" id="ARBA00004141"/>
    </source>
</evidence>
<dbReference type="InterPro" id="IPR036259">
    <property type="entry name" value="MFS_trans_sf"/>
</dbReference>
<keyword evidence="6 8" id="KW-1133">Transmembrane helix</keyword>
<name>A0ABN6VHF5_9HYPH</name>
<dbReference type="InterPro" id="IPR005829">
    <property type="entry name" value="Sugar_transporter_CS"/>
</dbReference>
<feature type="transmembrane region" description="Helical" evidence="8">
    <location>
        <begin position="222"/>
        <end position="246"/>
    </location>
</feature>
<dbReference type="PROSITE" id="PS50850">
    <property type="entry name" value="MFS"/>
    <property type="match status" value="1"/>
</dbReference>
<dbReference type="InterPro" id="IPR001958">
    <property type="entry name" value="Tet-R_TetA/multi-R_MdtG-like"/>
</dbReference>
<evidence type="ECO:0000259" key="9">
    <source>
        <dbReference type="PROSITE" id="PS50850"/>
    </source>
</evidence>
<dbReference type="Gene3D" id="1.20.1250.20">
    <property type="entry name" value="MFS general substrate transporter like domains"/>
    <property type="match status" value="1"/>
</dbReference>
<dbReference type="PANTHER" id="PTHR23504">
    <property type="entry name" value="MAJOR FACILITATOR SUPERFAMILY DOMAIN-CONTAINING PROTEIN 10"/>
    <property type="match status" value="1"/>
</dbReference>
<dbReference type="RefSeq" id="WP_281928457.1">
    <property type="nucleotide sequence ID" value="NZ_AP027142.1"/>
</dbReference>
<evidence type="ECO:0000256" key="4">
    <source>
        <dbReference type="ARBA" id="ARBA00022448"/>
    </source>
</evidence>
<evidence type="ECO:0000256" key="7">
    <source>
        <dbReference type="ARBA" id="ARBA00023136"/>
    </source>
</evidence>
<dbReference type="CDD" id="cd17388">
    <property type="entry name" value="MFS_TetA"/>
    <property type="match status" value="1"/>
</dbReference>
<proteinExistence type="inferred from homology"/>
<reference evidence="10 11" key="1">
    <citation type="journal article" date="2023" name="Int. J. Syst. Evol. Microbiol.">
        <title>Methylocystis iwaonis sp. nov., a type II methane-oxidizing bacterium from surface soil of a rice paddy field in Japan, and emended description of the genus Methylocystis (ex Whittenbury et al. 1970) Bowman et al. 1993.</title>
        <authorList>
            <person name="Kaise H."/>
            <person name="Sawadogo J.B."/>
            <person name="Alam M.S."/>
            <person name="Ueno C."/>
            <person name="Dianou D."/>
            <person name="Shinjo R."/>
            <person name="Asakawa S."/>
        </authorList>
    </citation>
    <scope>NUCLEOTIDE SEQUENCE [LARGE SCALE GENOMIC DNA]</scope>
    <source>
        <strain evidence="10 11">SS37A-Re</strain>
    </source>
</reference>
<keyword evidence="4" id="KW-0813">Transport</keyword>
<evidence type="ECO:0000313" key="10">
    <source>
        <dbReference type="EMBL" id="BDV35115.1"/>
    </source>
</evidence>
<feature type="transmembrane region" description="Helical" evidence="8">
    <location>
        <begin position="49"/>
        <end position="71"/>
    </location>
</feature>
<keyword evidence="5 8" id="KW-0812">Transmembrane</keyword>
<keyword evidence="7 8" id="KW-0472">Membrane</keyword>
<evidence type="ECO:0000256" key="5">
    <source>
        <dbReference type="ARBA" id="ARBA00022692"/>
    </source>
</evidence>
<gene>
    <name evidence="10" type="primary">tetA</name>
    <name evidence="10" type="ORF">SS37A_26440</name>
</gene>
<evidence type="ECO:0000256" key="3">
    <source>
        <dbReference type="ARBA" id="ARBA00007520"/>
    </source>
</evidence>
<evidence type="ECO:0000313" key="11">
    <source>
        <dbReference type="Proteomes" id="UP001317629"/>
    </source>
</evidence>
<keyword evidence="11" id="KW-1185">Reference proteome</keyword>
<sequence length="406" mass="42598">MTPAQQPRREAAFIFILVTVALDMLALGVIIPVLPKLIVQFEGGDLGSAARIVGLFGLAWAAMQFFFQPVLGALSDHFGRRPVVLASNLGLGLDYIFMALAPSLPFLLIGRLISGATAASVSTANAYIADITPPEKRAGRFGLIGAAFGLGFVLGPAIGGALGAYDLRFPFWAAAAFSLANALYGYFILPESLPPEKRTTGIVWRSANVAGSLDFLRRDRALTLLSGALFLSYLAHESLPALFVLYTQQRYHWDVADTGWALAIVGVSQTIVSGGLVRPAVARLGEKVTLTIALVSGALGFLAFAFAPTGLGFMAGAPLVALWGMANPSFQGLATRLAGSSEQGRLQGALGSLRGVSGMTGPLIFSQIFAFSLSIDFFSGASYFAAAALLVSSLTLGLKAINYKLL</sequence>
<dbReference type="PANTHER" id="PTHR23504:SF15">
    <property type="entry name" value="MAJOR FACILITATOR SUPERFAMILY (MFS) PROFILE DOMAIN-CONTAINING PROTEIN"/>
    <property type="match status" value="1"/>
</dbReference>
<dbReference type="InterPro" id="IPR020846">
    <property type="entry name" value="MFS_dom"/>
</dbReference>
<feature type="transmembrane region" description="Helical" evidence="8">
    <location>
        <begin position="12"/>
        <end position="34"/>
    </location>
</feature>
<protein>
    <submittedName>
        <fullName evidence="10">Tetracycline resistance MFS efflux pump</fullName>
    </submittedName>
</protein>
<feature type="transmembrane region" description="Helical" evidence="8">
    <location>
        <begin position="258"/>
        <end position="276"/>
    </location>
</feature>
<dbReference type="Proteomes" id="UP001317629">
    <property type="component" value="Chromosome"/>
</dbReference>
<feature type="domain" description="Major facilitator superfamily (MFS) profile" evidence="9">
    <location>
        <begin position="12"/>
        <end position="404"/>
    </location>
</feature>
<dbReference type="EMBL" id="AP027142">
    <property type="protein sequence ID" value="BDV35115.1"/>
    <property type="molecule type" value="Genomic_DNA"/>
</dbReference>
<feature type="transmembrane region" description="Helical" evidence="8">
    <location>
        <begin position="288"/>
        <end position="307"/>
    </location>
</feature>
<feature type="transmembrane region" description="Helical" evidence="8">
    <location>
        <begin position="108"/>
        <end position="129"/>
    </location>
</feature>